<dbReference type="EMBL" id="JACXAF010000003">
    <property type="protein sequence ID" value="MBD1388486.1"/>
    <property type="molecule type" value="Genomic_DNA"/>
</dbReference>
<reference evidence="10" key="1">
    <citation type="submission" date="2020-09" db="EMBL/GenBank/DDBJ databases">
        <title>A novel bacterium of genus Neiella, isolated from South China Sea.</title>
        <authorList>
            <person name="Huang H."/>
            <person name="Mo K."/>
            <person name="Hu Y."/>
        </authorList>
    </citation>
    <scope>NUCLEOTIDE SEQUENCE</scope>
    <source>
        <strain evidence="10">HB171785</strain>
    </source>
</reference>
<keyword evidence="11" id="KW-1185">Reference proteome</keyword>
<sequence length="226" mass="26854">MKFFDIKPFEYRRLIQAADGPLQADVYEVQRNNRQYILKDYSARPKLFRATICRWQLRREWFALLKLRRVKDVPKPIAFGADQLLMSKLKQCKVGINRHNSSSLESKIDQIHQAGVCHNDLHSNNLMLNQTQAFIFDFGAATFRPQRGKGLLNKIKGKLFELSQLLDRMAVVKYKWKRDRKLLRPDEAPIVALVEKTRWLSRSWRRFKQWRKQKAVNRRAEAVNCR</sequence>
<comment type="catalytic activity">
    <reaction evidence="7">
        <text>L-threonyl-[protein] + ATP = O-phospho-L-threonyl-[protein] + ADP + H(+)</text>
        <dbReference type="Rhea" id="RHEA:46608"/>
        <dbReference type="Rhea" id="RHEA-COMP:11060"/>
        <dbReference type="Rhea" id="RHEA-COMP:11605"/>
        <dbReference type="ChEBI" id="CHEBI:15378"/>
        <dbReference type="ChEBI" id="CHEBI:30013"/>
        <dbReference type="ChEBI" id="CHEBI:30616"/>
        <dbReference type="ChEBI" id="CHEBI:61977"/>
        <dbReference type="ChEBI" id="CHEBI:456216"/>
        <dbReference type="EC" id="2.7.11.1"/>
    </reaction>
</comment>
<keyword evidence="5" id="KW-0418">Kinase</keyword>
<dbReference type="InterPro" id="IPR018934">
    <property type="entry name" value="RIO_dom"/>
</dbReference>
<protein>
    <recommendedName>
        <fullName evidence="1">non-specific serine/threonine protein kinase</fullName>
        <ecNumber evidence="1">2.7.11.1</ecNumber>
    </recommendedName>
</protein>
<accession>A0A8J6UF64</accession>
<keyword evidence="4" id="KW-0547">Nucleotide-binding</keyword>
<keyword evidence="3" id="KW-0808">Transferase</keyword>
<dbReference type="GO" id="GO:0005524">
    <property type="term" value="F:ATP binding"/>
    <property type="evidence" value="ECO:0007669"/>
    <property type="project" value="UniProtKB-KW"/>
</dbReference>
<organism evidence="10 11">
    <name type="scientific">Neiella litorisoli</name>
    <dbReference type="NCBI Taxonomy" id="2771431"/>
    <lineage>
        <taxon>Bacteria</taxon>
        <taxon>Pseudomonadati</taxon>
        <taxon>Pseudomonadota</taxon>
        <taxon>Gammaproteobacteria</taxon>
        <taxon>Alteromonadales</taxon>
        <taxon>Echinimonadaceae</taxon>
        <taxon>Neiella</taxon>
    </lineage>
</organism>
<keyword evidence="2" id="KW-0723">Serine/threonine-protein kinase</keyword>
<dbReference type="InterPro" id="IPR011009">
    <property type="entry name" value="Kinase-like_dom_sf"/>
</dbReference>
<evidence type="ECO:0000256" key="7">
    <source>
        <dbReference type="ARBA" id="ARBA00047899"/>
    </source>
</evidence>
<dbReference type="SUPFAM" id="SSF56112">
    <property type="entry name" value="Protein kinase-like (PK-like)"/>
    <property type="match status" value="1"/>
</dbReference>
<dbReference type="RefSeq" id="WP_191143590.1">
    <property type="nucleotide sequence ID" value="NZ_JACXAF010000003.1"/>
</dbReference>
<evidence type="ECO:0000256" key="6">
    <source>
        <dbReference type="ARBA" id="ARBA00022840"/>
    </source>
</evidence>
<keyword evidence="6" id="KW-0067">ATP-binding</keyword>
<dbReference type="EC" id="2.7.11.1" evidence="1"/>
<comment type="caution">
    <text evidence="10">The sequence shown here is derived from an EMBL/GenBank/DDBJ whole genome shotgun (WGS) entry which is preliminary data.</text>
</comment>
<dbReference type="GO" id="GO:0004674">
    <property type="term" value="F:protein serine/threonine kinase activity"/>
    <property type="evidence" value="ECO:0007669"/>
    <property type="project" value="UniProtKB-KW"/>
</dbReference>
<proteinExistence type="predicted"/>
<evidence type="ECO:0000256" key="8">
    <source>
        <dbReference type="ARBA" id="ARBA00048679"/>
    </source>
</evidence>
<evidence type="ECO:0000256" key="3">
    <source>
        <dbReference type="ARBA" id="ARBA00022679"/>
    </source>
</evidence>
<evidence type="ECO:0000313" key="10">
    <source>
        <dbReference type="EMBL" id="MBD1388486.1"/>
    </source>
</evidence>
<evidence type="ECO:0000256" key="2">
    <source>
        <dbReference type="ARBA" id="ARBA00022527"/>
    </source>
</evidence>
<gene>
    <name evidence="10" type="ORF">IC617_03510</name>
</gene>
<evidence type="ECO:0000256" key="1">
    <source>
        <dbReference type="ARBA" id="ARBA00012513"/>
    </source>
</evidence>
<evidence type="ECO:0000313" key="11">
    <source>
        <dbReference type="Proteomes" id="UP000638014"/>
    </source>
</evidence>
<dbReference type="AlphaFoldDB" id="A0A8J6UF64"/>
<evidence type="ECO:0000256" key="5">
    <source>
        <dbReference type="ARBA" id="ARBA00022777"/>
    </source>
</evidence>
<comment type="catalytic activity">
    <reaction evidence="8">
        <text>L-seryl-[protein] + ATP = O-phospho-L-seryl-[protein] + ADP + H(+)</text>
        <dbReference type="Rhea" id="RHEA:17989"/>
        <dbReference type="Rhea" id="RHEA-COMP:9863"/>
        <dbReference type="Rhea" id="RHEA-COMP:11604"/>
        <dbReference type="ChEBI" id="CHEBI:15378"/>
        <dbReference type="ChEBI" id="CHEBI:29999"/>
        <dbReference type="ChEBI" id="CHEBI:30616"/>
        <dbReference type="ChEBI" id="CHEBI:83421"/>
        <dbReference type="ChEBI" id="CHEBI:456216"/>
        <dbReference type="EC" id="2.7.11.1"/>
    </reaction>
</comment>
<dbReference type="Gene3D" id="1.10.510.10">
    <property type="entry name" value="Transferase(Phosphotransferase) domain 1"/>
    <property type="match status" value="1"/>
</dbReference>
<name>A0A8J6UF64_9GAMM</name>
<evidence type="ECO:0000259" key="9">
    <source>
        <dbReference type="Pfam" id="PF01163"/>
    </source>
</evidence>
<dbReference type="Pfam" id="PF01163">
    <property type="entry name" value="RIO1"/>
    <property type="match status" value="1"/>
</dbReference>
<feature type="domain" description="RIO-type" evidence="9">
    <location>
        <begin position="45"/>
        <end position="141"/>
    </location>
</feature>
<evidence type="ECO:0000256" key="4">
    <source>
        <dbReference type="ARBA" id="ARBA00022741"/>
    </source>
</evidence>
<dbReference type="Proteomes" id="UP000638014">
    <property type="component" value="Unassembled WGS sequence"/>
</dbReference>